<dbReference type="AlphaFoldDB" id="A0A559IPN5"/>
<dbReference type="InterPro" id="IPR018062">
    <property type="entry name" value="HTH_AraC-typ_CS"/>
</dbReference>
<dbReference type="Gene3D" id="3.40.50.2300">
    <property type="match status" value="1"/>
</dbReference>
<evidence type="ECO:0000256" key="1">
    <source>
        <dbReference type="ARBA" id="ARBA00004496"/>
    </source>
</evidence>
<dbReference type="Proteomes" id="UP000318102">
    <property type="component" value="Unassembled WGS sequence"/>
</dbReference>
<dbReference type="GO" id="GO:0003700">
    <property type="term" value="F:DNA-binding transcription factor activity"/>
    <property type="evidence" value="ECO:0007669"/>
    <property type="project" value="InterPro"/>
</dbReference>
<keyword evidence="7" id="KW-0804">Transcription</keyword>
<gene>
    <name evidence="11" type="ORF">FPZ44_17375</name>
</gene>
<sequence>MFEVFLVDDEPFIIEGLQSILEWNDYGLTIVGQAENGETAWQALQERPVDLVVTDIMMPKMTGLQLIERMKTVHPHTRFIILSGYNEFGYVKEGIKLGVENYLLKPINLEEFRSTLETTVQKMEQARSSQLVELHNRDILRENVLYRWVRDQIHMEELQQRADMLNLQFKHAYYWTVLVRMEGEFATEMQQLQQEQLWRAANEFIHSYEYSFIVREWDGEVVFVFGIGDTQSDKEQLLGTLRQWKQETEQKLGGITLQLTTGSIQAGYTKAAQSYAHAKQLQPYHLVRMDEMILDYEEAMRYRSSRPASLQPDVESYVRLLYAKNREQLHEQLEQDFLHLTESDGAEPRDVRNFAVELLMVWKQSIKETAVQLPAKDIDWFSEVYRLHSLDAIREHVAKIADHLIDLLTQPQDMSPVVKQVLQHMEERYAEELSLKTLSQVYNINPVYLGQLFQKEMNGTFSDYLNKTRIKNAKRLLVETHYRMTEIAEKVGYWDKSYFYKQFKKYVGTSPKEYREMRSGVEQELRS</sequence>
<accession>A0A559IPN5</accession>
<feature type="modified residue" description="4-aspartylphosphate" evidence="8">
    <location>
        <position position="55"/>
    </location>
</feature>
<proteinExistence type="predicted"/>
<dbReference type="InterPro" id="IPR011006">
    <property type="entry name" value="CheY-like_superfamily"/>
</dbReference>
<dbReference type="GO" id="GO:0005737">
    <property type="term" value="C:cytoplasm"/>
    <property type="evidence" value="ECO:0007669"/>
    <property type="project" value="UniProtKB-SubCell"/>
</dbReference>
<evidence type="ECO:0000313" key="11">
    <source>
        <dbReference type="EMBL" id="TVX89550.1"/>
    </source>
</evidence>
<dbReference type="PROSITE" id="PS50110">
    <property type="entry name" value="RESPONSE_REGULATORY"/>
    <property type="match status" value="1"/>
</dbReference>
<evidence type="ECO:0000256" key="7">
    <source>
        <dbReference type="ARBA" id="ARBA00023163"/>
    </source>
</evidence>
<dbReference type="Pfam" id="PF17853">
    <property type="entry name" value="GGDEF_2"/>
    <property type="match status" value="1"/>
</dbReference>
<dbReference type="OrthoDB" id="342399at2"/>
<comment type="subcellular location">
    <subcellularLocation>
        <location evidence="1">Cytoplasm</location>
    </subcellularLocation>
</comment>
<comment type="caution">
    <text evidence="11">The sequence shown here is derived from an EMBL/GenBank/DDBJ whole genome shotgun (WGS) entry which is preliminary data.</text>
</comment>
<keyword evidence="12" id="KW-1185">Reference proteome</keyword>
<evidence type="ECO:0000256" key="6">
    <source>
        <dbReference type="ARBA" id="ARBA00023125"/>
    </source>
</evidence>
<evidence type="ECO:0000259" key="10">
    <source>
        <dbReference type="PROSITE" id="PS50110"/>
    </source>
</evidence>
<dbReference type="InterPro" id="IPR051552">
    <property type="entry name" value="HptR"/>
</dbReference>
<reference evidence="11 12" key="1">
    <citation type="submission" date="2019-07" db="EMBL/GenBank/DDBJ databases">
        <authorList>
            <person name="Kim J."/>
        </authorList>
    </citation>
    <scope>NUCLEOTIDE SEQUENCE [LARGE SCALE GENOMIC DNA]</scope>
    <source>
        <strain evidence="11 12">N4</strain>
    </source>
</reference>
<feature type="domain" description="Response regulatory" evidence="10">
    <location>
        <begin position="3"/>
        <end position="120"/>
    </location>
</feature>
<dbReference type="Gene3D" id="1.10.10.60">
    <property type="entry name" value="Homeodomain-like"/>
    <property type="match status" value="2"/>
</dbReference>
<dbReference type="PRINTS" id="PR00032">
    <property type="entry name" value="HTHARAC"/>
</dbReference>
<dbReference type="InterPro" id="IPR041522">
    <property type="entry name" value="CdaR_GGDEF"/>
</dbReference>
<organism evidence="11 12">
    <name type="scientific">Paenibacillus agilis</name>
    <dbReference type="NCBI Taxonomy" id="3020863"/>
    <lineage>
        <taxon>Bacteria</taxon>
        <taxon>Bacillati</taxon>
        <taxon>Bacillota</taxon>
        <taxon>Bacilli</taxon>
        <taxon>Bacillales</taxon>
        <taxon>Paenibacillaceae</taxon>
        <taxon>Paenibacillus</taxon>
    </lineage>
</organism>
<dbReference type="GO" id="GO:0000160">
    <property type="term" value="P:phosphorelay signal transduction system"/>
    <property type="evidence" value="ECO:0007669"/>
    <property type="project" value="UniProtKB-KW"/>
</dbReference>
<dbReference type="CDD" id="cd17536">
    <property type="entry name" value="REC_YesN-like"/>
    <property type="match status" value="1"/>
</dbReference>
<evidence type="ECO:0000256" key="8">
    <source>
        <dbReference type="PROSITE-ProRule" id="PRU00169"/>
    </source>
</evidence>
<dbReference type="InterPro" id="IPR018060">
    <property type="entry name" value="HTH_AraC"/>
</dbReference>
<evidence type="ECO:0000256" key="4">
    <source>
        <dbReference type="ARBA" id="ARBA00023012"/>
    </source>
</evidence>
<keyword evidence="3 8" id="KW-0597">Phosphoprotein</keyword>
<keyword evidence="4" id="KW-0902">Two-component regulatory system</keyword>
<evidence type="ECO:0000259" key="9">
    <source>
        <dbReference type="PROSITE" id="PS01124"/>
    </source>
</evidence>
<keyword evidence="5" id="KW-0805">Transcription regulation</keyword>
<dbReference type="SUPFAM" id="SSF46689">
    <property type="entry name" value="Homeodomain-like"/>
    <property type="match status" value="2"/>
</dbReference>
<protein>
    <submittedName>
        <fullName evidence="11">Response regulator transcription factor</fullName>
    </submittedName>
</protein>
<feature type="domain" description="HTH araC/xylS-type" evidence="9">
    <location>
        <begin position="419"/>
        <end position="517"/>
    </location>
</feature>
<dbReference type="InterPro" id="IPR001789">
    <property type="entry name" value="Sig_transdc_resp-reg_receiver"/>
</dbReference>
<dbReference type="PROSITE" id="PS01124">
    <property type="entry name" value="HTH_ARAC_FAMILY_2"/>
    <property type="match status" value="1"/>
</dbReference>
<evidence type="ECO:0000313" key="12">
    <source>
        <dbReference type="Proteomes" id="UP000318102"/>
    </source>
</evidence>
<dbReference type="SUPFAM" id="SSF52172">
    <property type="entry name" value="CheY-like"/>
    <property type="match status" value="1"/>
</dbReference>
<dbReference type="GO" id="GO:0043565">
    <property type="term" value="F:sequence-specific DNA binding"/>
    <property type="evidence" value="ECO:0007669"/>
    <property type="project" value="InterPro"/>
</dbReference>
<dbReference type="InterPro" id="IPR009057">
    <property type="entry name" value="Homeodomain-like_sf"/>
</dbReference>
<dbReference type="RefSeq" id="WP_144992155.1">
    <property type="nucleotide sequence ID" value="NZ_VNJK01000002.1"/>
</dbReference>
<evidence type="ECO:0000256" key="5">
    <source>
        <dbReference type="ARBA" id="ARBA00023015"/>
    </source>
</evidence>
<dbReference type="SMART" id="SM00448">
    <property type="entry name" value="REC"/>
    <property type="match status" value="1"/>
</dbReference>
<keyword evidence="6" id="KW-0238">DNA-binding</keyword>
<evidence type="ECO:0000256" key="3">
    <source>
        <dbReference type="ARBA" id="ARBA00022553"/>
    </source>
</evidence>
<dbReference type="Pfam" id="PF12833">
    <property type="entry name" value="HTH_18"/>
    <property type="match status" value="1"/>
</dbReference>
<dbReference type="InterPro" id="IPR020449">
    <property type="entry name" value="Tscrpt_reg_AraC-type_HTH"/>
</dbReference>
<dbReference type="Pfam" id="PF00072">
    <property type="entry name" value="Response_reg"/>
    <property type="match status" value="1"/>
</dbReference>
<evidence type="ECO:0000256" key="2">
    <source>
        <dbReference type="ARBA" id="ARBA00022490"/>
    </source>
</evidence>
<name>A0A559IPN5_9BACL</name>
<dbReference type="PANTHER" id="PTHR42713:SF3">
    <property type="entry name" value="TRANSCRIPTIONAL REGULATORY PROTEIN HPTR"/>
    <property type="match status" value="1"/>
</dbReference>
<dbReference type="PROSITE" id="PS00041">
    <property type="entry name" value="HTH_ARAC_FAMILY_1"/>
    <property type="match status" value="1"/>
</dbReference>
<dbReference type="SMART" id="SM00342">
    <property type="entry name" value="HTH_ARAC"/>
    <property type="match status" value="1"/>
</dbReference>
<dbReference type="EMBL" id="VNJK01000002">
    <property type="protein sequence ID" value="TVX89550.1"/>
    <property type="molecule type" value="Genomic_DNA"/>
</dbReference>
<keyword evidence="2" id="KW-0963">Cytoplasm</keyword>
<dbReference type="PANTHER" id="PTHR42713">
    <property type="entry name" value="HISTIDINE KINASE-RELATED"/>
    <property type="match status" value="1"/>
</dbReference>